<gene>
    <name evidence="3" type="ORF">KC717_05165</name>
</gene>
<dbReference type="AlphaFoldDB" id="A0A955L9I7"/>
<dbReference type="InterPro" id="IPR006140">
    <property type="entry name" value="D-isomer_DH_NAD-bd"/>
</dbReference>
<dbReference type="Gene3D" id="3.40.50.720">
    <property type="entry name" value="NAD(P)-binding Rossmann-like Domain"/>
    <property type="match status" value="2"/>
</dbReference>
<dbReference type="GO" id="GO:0051287">
    <property type="term" value="F:NAD binding"/>
    <property type="evidence" value="ECO:0007669"/>
    <property type="project" value="InterPro"/>
</dbReference>
<dbReference type="PANTHER" id="PTHR10996">
    <property type="entry name" value="2-HYDROXYACID DEHYDROGENASE-RELATED"/>
    <property type="match status" value="1"/>
</dbReference>
<dbReference type="InterPro" id="IPR029753">
    <property type="entry name" value="D-isomer_DH_CS"/>
</dbReference>
<evidence type="ECO:0000313" key="4">
    <source>
        <dbReference type="Proteomes" id="UP000754563"/>
    </source>
</evidence>
<evidence type="ECO:0000256" key="1">
    <source>
        <dbReference type="ARBA" id="ARBA00023002"/>
    </source>
</evidence>
<dbReference type="InterPro" id="IPR036291">
    <property type="entry name" value="NAD(P)-bd_dom_sf"/>
</dbReference>
<proteinExistence type="predicted"/>
<dbReference type="Pfam" id="PF02826">
    <property type="entry name" value="2-Hacid_dh_C"/>
    <property type="match status" value="1"/>
</dbReference>
<dbReference type="InterPro" id="IPR050223">
    <property type="entry name" value="D-isomer_2-hydroxyacid_DH"/>
</dbReference>
<sequence length="203" mass="21891">AIALMFAVSKKIIESHMSILNGAWKPTEIVGSELSGKNLYVIGNGNIGKKIQGLGAALNMNVSYADSKTSESEIDEQLMQADFICLALPLNNQTEGMIHAKRLEIMKDTAILINVARGLIIDQDDLYTALKEGTIAGAGLDVFPDDSTITEPGEGILRFAQLKNVVTTPHNAYNSQETMSRLGSELLADLESCIQSKPINVVN</sequence>
<feature type="domain" description="D-isomer specific 2-hydroxyacid dehydrogenase NAD-binding" evidence="2">
    <location>
        <begin position="2"/>
        <end position="172"/>
    </location>
</feature>
<organism evidence="3 4">
    <name type="scientific">Candidatus Dojkabacteria bacterium</name>
    <dbReference type="NCBI Taxonomy" id="2099670"/>
    <lineage>
        <taxon>Bacteria</taxon>
        <taxon>Candidatus Dojkabacteria</taxon>
    </lineage>
</organism>
<comment type="caution">
    <text evidence="3">The sequence shown here is derived from an EMBL/GenBank/DDBJ whole genome shotgun (WGS) entry which is preliminary data.</text>
</comment>
<evidence type="ECO:0000259" key="2">
    <source>
        <dbReference type="Pfam" id="PF02826"/>
    </source>
</evidence>
<dbReference type="PROSITE" id="PS00671">
    <property type="entry name" value="D_2_HYDROXYACID_DH_3"/>
    <property type="match status" value="1"/>
</dbReference>
<keyword evidence="1" id="KW-0560">Oxidoreductase</keyword>
<evidence type="ECO:0000313" key="3">
    <source>
        <dbReference type="EMBL" id="MCA9386009.1"/>
    </source>
</evidence>
<dbReference type="EMBL" id="JAGQLH010000067">
    <property type="protein sequence ID" value="MCA9386009.1"/>
    <property type="molecule type" value="Genomic_DNA"/>
</dbReference>
<name>A0A955L9I7_9BACT</name>
<dbReference type="GO" id="GO:0016616">
    <property type="term" value="F:oxidoreductase activity, acting on the CH-OH group of donors, NAD or NADP as acceptor"/>
    <property type="evidence" value="ECO:0007669"/>
    <property type="project" value="UniProtKB-ARBA"/>
</dbReference>
<feature type="non-terminal residue" evidence="3">
    <location>
        <position position="1"/>
    </location>
</feature>
<dbReference type="Proteomes" id="UP000754563">
    <property type="component" value="Unassembled WGS sequence"/>
</dbReference>
<accession>A0A955L9I7</accession>
<reference evidence="3" key="1">
    <citation type="submission" date="2020-04" db="EMBL/GenBank/DDBJ databases">
        <authorList>
            <person name="Zhang T."/>
        </authorList>
    </citation>
    <scope>NUCLEOTIDE SEQUENCE</scope>
    <source>
        <strain evidence="3">HKST-UBA11</strain>
    </source>
</reference>
<reference evidence="3" key="2">
    <citation type="journal article" date="2021" name="Microbiome">
        <title>Successional dynamics and alternative stable states in a saline activated sludge microbial community over 9 years.</title>
        <authorList>
            <person name="Wang Y."/>
            <person name="Ye J."/>
            <person name="Ju F."/>
            <person name="Liu L."/>
            <person name="Boyd J.A."/>
            <person name="Deng Y."/>
            <person name="Parks D.H."/>
            <person name="Jiang X."/>
            <person name="Yin X."/>
            <person name="Woodcroft B.J."/>
            <person name="Tyson G.W."/>
            <person name="Hugenholtz P."/>
            <person name="Polz M.F."/>
            <person name="Zhang T."/>
        </authorList>
    </citation>
    <scope>NUCLEOTIDE SEQUENCE</scope>
    <source>
        <strain evidence="3">HKST-UBA11</strain>
    </source>
</reference>
<protein>
    <recommendedName>
        <fullName evidence="2">D-isomer specific 2-hydroxyacid dehydrogenase NAD-binding domain-containing protein</fullName>
    </recommendedName>
</protein>
<dbReference type="SUPFAM" id="SSF51735">
    <property type="entry name" value="NAD(P)-binding Rossmann-fold domains"/>
    <property type="match status" value="1"/>
</dbReference>